<dbReference type="EMBL" id="CAJNRD030001119">
    <property type="protein sequence ID" value="CAG5087868.1"/>
    <property type="molecule type" value="Genomic_DNA"/>
</dbReference>
<keyword evidence="2" id="KW-1185">Reference proteome</keyword>
<feature type="non-terminal residue" evidence="1">
    <location>
        <position position="1"/>
    </location>
</feature>
<comment type="caution">
    <text evidence="1">The sequence shown here is derived from an EMBL/GenBank/DDBJ whole genome shotgun (WGS) entry which is preliminary data.</text>
</comment>
<dbReference type="AlphaFoldDB" id="A0A8J2H965"/>
<accession>A0A8J2H965</accession>
<feature type="non-terminal residue" evidence="1">
    <location>
        <position position="96"/>
    </location>
</feature>
<evidence type="ECO:0000313" key="1">
    <source>
        <dbReference type="EMBL" id="CAG5087868.1"/>
    </source>
</evidence>
<proteinExistence type="predicted"/>
<name>A0A8J2H965_COTCN</name>
<evidence type="ECO:0000313" key="2">
    <source>
        <dbReference type="Proteomes" id="UP000786811"/>
    </source>
</evidence>
<sequence length="96" mass="10981">INVTHLIIDRLLTVHSGHCHLFSVEHHGHGFGCLFAAGGLCLRICRSENLRAVAYRIRPLLPKHWTGFESDCIILLSPRNINEFQSQKFTPYRSRS</sequence>
<reference evidence="1" key="1">
    <citation type="submission" date="2021-04" db="EMBL/GenBank/DDBJ databases">
        <authorList>
            <person name="Chebbi M.A.C M."/>
        </authorList>
    </citation>
    <scope>NUCLEOTIDE SEQUENCE</scope>
</reference>
<organism evidence="1 2">
    <name type="scientific">Cotesia congregata</name>
    <name type="common">Parasitoid wasp</name>
    <name type="synonym">Apanteles congregatus</name>
    <dbReference type="NCBI Taxonomy" id="51543"/>
    <lineage>
        <taxon>Eukaryota</taxon>
        <taxon>Metazoa</taxon>
        <taxon>Ecdysozoa</taxon>
        <taxon>Arthropoda</taxon>
        <taxon>Hexapoda</taxon>
        <taxon>Insecta</taxon>
        <taxon>Pterygota</taxon>
        <taxon>Neoptera</taxon>
        <taxon>Endopterygota</taxon>
        <taxon>Hymenoptera</taxon>
        <taxon>Apocrita</taxon>
        <taxon>Ichneumonoidea</taxon>
        <taxon>Braconidae</taxon>
        <taxon>Microgastrinae</taxon>
        <taxon>Cotesia</taxon>
    </lineage>
</organism>
<gene>
    <name evidence="1" type="ORF">HICCMSTLAB_LOCUS4630</name>
</gene>
<dbReference type="Proteomes" id="UP000786811">
    <property type="component" value="Unassembled WGS sequence"/>
</dbReference>
<protein>
    <submittedName>
        <fullName evidence="1">Uncharacterized protein</fullName>
    </submittedName>
</protein>